<feature type="active site" description="Proton acceptor" evidence="2">
    <location>
        <position position="202"/>
    </location>
</feature>
<dbReference type="PROSITE" id="PS51635">
    <property type="entry name" value="PNPLA"/>
    <property type="match status" value="1"/>
</dbReference>
<keyword evidence="2" id="KW-0442">Lipid degradation</keyword>
<dbReference type="RefSeq" id="WP_005855104.1">
    <property type="nucleotide sequence ID" value="NZ_AAYA01000001.1"/>
</dbReference>
<proteinExistence type="predicted"/>
<dbReference type="OrthoDB" id="7401351at2"/>
<dbReference type="Gene3D" id="3.40.1090.10">
    <property type="entry name" value="Cytosolic phospholipase A2 catalytic domain"/>
    <property type="match status" value="1"/>
</dbReference>
<dbReference type="eggNOG" id="COG1752">
    <property type="taxonomic scope" value="Bacteria"/>
</dbReference>
<evidence type="ECO:0000259" key="3">
    <source>
        <dbReference type="PROSITE" id="PS51635"/>
    </source>
</evidence>
<keyword evidence="5" id="KW-1185">Reference proteome</keyword>
<comment type="caution">
    <text evidence="4">The sequence shown here is derived from an EMBL/GenBank/DDBJ whole genome shotgun (WGS) entry which is preliminary data.</text>
</comment>
<feature type="short sequence motif" description="DGA/G" evidence="2">
    <location>
        <begin position="202"/>
        <end position="204"/>
    </location>
</feature>
<evidence type="ECO:0000256" key="2">
    <source>
        <dbReference type="PROSITE-ProRule" id="PRU01161"/>
    </source>
</evidence>
<keyword evidence="2" id="KW-0378">Hydrolase</keyword>
<dbReference type="EMBL" id="AAYA01000001">
    <property type="protein sequence ID" value="EBA10341.1"/>
    <property type="molecule type" value="Genomic_DNA"/>
</dbReference>
<sequence length="276" mass="29975">MPSLPEDPAQIVFSGGGLRCFWQGGFLTRLAQDMSFAPKRITGVSGGALAGAAWIAGIEHRLLDTMCAAFERRDTNIDLFEADKNGITPHQELYCDVVGRVLNDEAARRIAQGPAFQIQIAHPPETGLATLTGTALAATYEAELHIVGSPHFNWAEKMGLTSNLIDAKAAARNGRLADLVSAAAVIPPVFEPPLWEGRRVVDGGMADQAPMPDPDEGETLVLLTREYKKLPDVAGRTYVWPGKETPADKIDFTDPQKLRDTWALGERDAERYLARG</sequence>
<keyword evidence="1 2" id="KW-0443">Lipid metabolism</keyword>
<name>A3JXV5_SAGS3</name>
<reference evidence="4 5" key="1">
    <citation type="submission" date="2006-06" db="EMBL/GenBank/DDBJ databases">
        <authorList>
            <person name="Moran M.A."/>
            <person name="Ferriera S."/>
            <person name="Johnson J."/>
            <person name="Kravitz S."/>
            <person name="Beeson K."/>
            <person name="Sutton G."/>
            <person name="Rogers Y.-H."/>
            <person name="Friedman R."/>
            <person name="Frazier M."/>
            <person name="Venter J.C."/>
        </authorList>
    </citation>
    <scope>NUCLEOTIDE SEQUENCE [LARGE SCALE GENOMIC DNA]</scope>
    <source>
        <strain evidence="4 5">E-37</strain>
    </source>
</reference>
<feature type="domain" description="PNPLA" evidence="3">
    <location>
        <begin position="11"/>
        <end position="215"/>
    </location>
</feature>
<dbReference type="InterPro" id="IPR016035">
    <property type="entry name" value="Acyl_Trfase/lysoPLipase"/>
</dbReference>
<dbReference type="Proteomes" id="UP000005713">
    <property type="component" value="Unassembled WGS sequence"/>
</dbReference>
<evidence type="ECO:0000313" key="5">
    <source>
        <dbReference type="Proteomes" id="UP000005713"/>
    </source>
</evidence>
<dbReference type="InterPro" id="IPR002641">
    <property type="entry name" value="PNPLA_dom"/>
</dbReference>
<dbReference type="GO" id="GO:0016787">
    <property type="term" value="F:hydrolase activity"/>
    <property type="evidence" value="ECO:0007669"/>
    <property type="project" value="UniProtKB-UniRule"/>
</dbReference>
<comment type="caution">
    <text evidence="2">Lacks conserved residue(s) required for the propagation of feature annotation.</text>
</comment>
<evidence type="ECO:0000313" key="4">
    <source>
        <dbReference type="EMBL" id="EBA10341.1"/>
    </source>
</evidence>
<dbReference type="SUPFAM" id="SSF52151">
    <property type="entry name" value="FabD/lysophospholipase-like"/>
    <property type="match status" value="1"/>
</dbReference>
<accession>A3JXV5</accession>
<protein>
    <submittedName>
        <fullName evidence="4">Patatin-like phospholipase family protein</fullName>
    </submittedName>
</protein>
<dbReference type="AlphaFoldDB" id="A3JXV5"/>
<dbReference type="Pfam" id="PF01734">
    <property type="entry name" value="Patatin"/>
    <property type="match status" value="1"/>
</dbReference>
<evidence type="ECO:0000256" key="1">
    <source>
        <dbReference type="ARBA" id="ARBA00023098"/>
    </source>
</evidence>
<gene>
    <name evidence="4" type="ORF">SSE37_20087</name>
</gene>
<organism evidence="4 5">
    <name type="scientific">Sagittula stellata (strain ATCC 700073 / DSM 11524 / E-37)</name>
    <dbReference type="NCBI Taxonomy" id="388399"/>
    <lineage>
        <taxon>Bacteria</taxon>
        <taxon>Pseudomonadati</taxon>
        <taxon>Pseudomonadota</taxon>
        <taxon>Alphaproteobacteria</taxon>
        <taxon>Rhodobacterales</taxon>
        <taxon>Roseobacteraceae</taxon>
        <taxon>Sagittula</taxon>
    </lineage>
</organism>
<feature type="short sequence motif" description="GXSXG" evidence="2">
    <location>
        <begin position="43"/>
        <end position="47"/>
    </location>
</feature>
<dbReference type="GO" id="GO:0016042">
    <property type="term" value="P:lipid catabolic process"/>
    <property type="evidence" value="ECO:0007669"/>
    <property type="project" value="UniProtKB-UniRule"/>
</dbReference>
<feature type="active site" description="Nucleophile" evidence="2">
    <location>
        <position position="45"/>
    </location>
</feature>